<dbReference type="EMBL" id="CBXF010000143">
    <property type="protein sequence ID" value="CDL85511.1"/>
    <property type="molecule type" value="Genomic_DNA"/>
</dbReference>
<comment type="caution">
    <text evidence="1">The sequence shown here is derived from an EMBL/GenBank/DDBJ whole genome shotgun (WGS) entry which is preliminary data.</text>
</comment>
<gene>
    <name evidence="1" type="ORF">XSR1_80016</name>
</gene>
<accession>W1J6N2</accession>
<proteinExistence type="predicted"/>
<sequence length="45" mass="5308">MVFFGWKVYAIKADLIELMAKISRKVLLCLFDIKCFEITIMTHVK</sequence>
<dbReference type="AlphaFoldDB" id="W1J6N2"/>
<dbReference type="Proteomes" id="UP000019202">
    <property type="component" value="Unassembled WGS sequence"/>
</dbReference>
<name>W1J6N2_9GAMM</name>
<evidence type="ECO:0000313" key="2">
    <source>
        <dbReference type="Proteomes" id="UP000019202"/>
    </source>
</evidence>
<protein>
    <submittedName>
        <fullName evidence="1">Uncharacterized protein</fullName>
    </submittedName>
</protein>
<keyword evidence="2" id="KW-1185">Reference proteome</keyword>
<reference evidence="1" key="1">
    <citation type="submission" date="2013-11" db="EMBL/GenBank/DDBJ databases">
        <title>Draft genome sequence and annotation of the entomopathogenic bacteria, Xenorhabdus cabanillasi strain JM26 and Xenorhabdus szentirmai strain DSM 16338.</title>
        <authorList>
            <person name="Gualtieri M."/>
            <person name="Ogier J.C."/>
            <person name="Pages S."/>
            <person name="Givaudan A."/>
            <person name="Gaudriault S."/>
        </authorList>
    </citation>
    <scope>NUCLEOTIDE SEQUENCE [LARGE SCALE GENOMIC DNA]</scope>
    <source>
        <strain evidence="1">DSM 16338</strain>
    </source>
</reference>
<evidence type="ECO:0000313" key="1">
    <source>
        <dbReference type="EMBL" id="CDL85511.1"/>
    </source>
</evidence>
<organism evidence="1 2">
    <name type="scientific">Xenorhabdus szentirmaii DSM 16338</name>
    <dbReference type="NCBI Taxonomy" id="1427518"/>
    <lineage>
        <taxon>Bacteria</taxon>
        <taxon>Pseudomonadati</taxon>
        <taxon>Pseudomonadota</taxon>
        <taxon>Gammaproteobacteria</taxon>
        <taxon>Enterobacterales</taxon>
        <taxon>Morganellaceae</taxon>
        <taxon>Xenorhabdus</taxon>
    </lineage>
</organism>